<protein>
    <submittedName>
        <fullName evidence="2">Uncharacterized protein</fullName>
    </submittedName>
</protein>
<sequence>MEAAAETHNDLLNLLNEKNIALTETKAEAAQSANAVDKIIEENLQLKAENERLQAEIKELRIKLWDATEKERKMNAGRLHDVLRVLRLDHKILKGALRELSWAELDSAVAHSDFSNKRGEITTLQQSNQDHVHTIAALEMEREAQKVSIEALKKENEARKSTIDQSMKSDEQNLKTINEQNTRIKTLEKRIAQMKGSKKIQEEILALKSKRADAEKKIKEEMAALKAKYAEADVETDKELWERERELEMAEDIKEEV</sequence>
<proteinExistence type="predicted"/>
<evidence type="ECO:0000256" key="1">
    <source>
        <dbReference type="SAM" id="Coils"/>
    </source>
</evidence>
<keyword evidence="1" id="KW-0175">Coiled coil</keyword>
<comment type="caution">
    <text evidence="2">The sequence shown here is derived from an EMBL/GenBank/DDBJ whole genome shotgun (WGS) entry which is preliminary data.</text>
</comment>
<feature type="non-terminal residue" evidence="2">
    <location>
        <position position="1"/>
    </location>
</feature>
<dbReference type="EMBL" id="JAHFXS010002828">
    <property type="protein sequence ID" value="KAG9970638.1"/>
    <property type="molecule type" value="Genomic_DNA"/>
</dbReference>
<feature type="coiled-coil region" evidence="1">
    <location>
        <begin position="36"/>
        <end position="70"/>
    </location>
</feature>
<gene>
    <name evidence="2" type="ORF">KCU98_g14357</name>
</gene>
<keyword evidence="3" id="KW-1185">Reference proteome</keyword>
<accession>A0A9P8FFG7</accession>
<feature type="coiled-coil region" evidence="1">
    <location>
        <begin position="135"/>
        <end position="235"/>
    </location>
</feature>
<dbReference type="AlphaFoldDB" id="A0A9P8FFG7"/>
<name>A0A9P8FFG7_AURME</name>
<reference evidence="2" key="2">
    <citation type="submission" date="2021-08" db="EMBL/GenBank/DDBJ databases">
        <authorList>
            <person name="Gostincar C."/>
            <person name="Sun X."/>
            <person name="Song Z."/>
            <person name="Gunde-Cimerman N."/>
        </authorList>
    </citation>
    <scope>NUCLEOTIDE SEQUENCE</scope>
    <source>
        <strain evidence="2">EXF-9298</strain>
    </source>
</reference>
<evidence type="ECO:0000313" key="3">
    <source>
        <dbReference type="Proteomes" id="UP000729357"/>
    </source>
</evidence>
<reference evidence="2" key="1">
    <citation type="journal article" date="2021" name="J Fungi (Basel)">
        <title>Virulence traits and population genomics of the black yeast Aureobasidium melanogenum.</title>
        <authorList>
            <person name="Cernosa A."/>
            <person name="Sun X."/>
            <person name="Gostincar C."/>
            <person name="Fang C."/>
            <person name="Gunde-Cimerman N."/>
            <person name="Song Z."/>
        </authorList>
    </citation>
    <scope>NUCLEOTIDE SEQUENCE</scope>
    <source>
        <strain evidence="2">EXF-9298</strain>
    </source>
</reference>
<organism evidence="2 3">
    <name type="scientific">Aureobasidium melanogenum</name>
    <name type="common">Aureobasidium pullulans var. melanogenum</name>
    <dbReference type="NCBI Taxonomy" id="46634"/>
    <lineage>
        <taxon>Eukaryota</taxon>
        <taxon>Fungi</taxon>
        <taxon>Dikarya</taxon>
        <taxon>Ascomycota</taxon>
        <taxon>Pezizomycotina</taxon>
        <taxon>Dothideomycetes</taxon>
        <taxon>Dothideomycetidae</taxon>
        <taxon>Dothideales</taxon>
        <taxon>Saccotheciaceae</taxon>
        <taxon>Aureobasidium</taxon>
    </lineage>
</organism>
<evidence type="ECO:0000313" key="2">
    <source>
        <dbReference type="EMBL" id="KAG9970638.1"/>
    </source>
</evidence>
<dbReference type="Proteomes" id="UP000729357">
    <property type="component" value="Unassembled WGS sequence"/>
</dbReference>